<dbReference type="PANTHER" id="PTHR37507">
    <property type="entry name" value="SPORULATION PROTEIN YDCC"/>
    <property type="match status" value="1"/>
</dbReference>
<keyword evidence="2" id="KW-1185">Reference proteome</keyword>
<gene>
    <name evidence="1" type="ORF">GCM10009836_22160</name>
</gene>
<dbReference type="InterPro" id="IPR029046">
    <property type="entry name" value="LolA/LolB/LppX"/>
</dbReference>
<evidence type="ECO:0000313" key="2">
    <source>
        <dbReference type="Proteomes" id="UP001500449"/>
    </source>
</evidence>
<name>A0ABN2MWZ8_9PSEU</name>
<dbReference type="RefSeq" id="WP_344415205.1">
    <property type="nucleotide sequence ID" value="NZ_BAAAQK010000005.1"/>
</dbReference>
<dbReference type="SUPFAM" id="SSF89392">
    <property type="entry name" value="Prokaryotic lipoproteins and lipoprotein localization factors"/>
    <property type="match status" value="1"/>
</dbReference>
<dbReference type="EMBL" id="BAAAQK010000005">
    <property type="protein sequence ID" value="GAA1842338.1"/>
    <property type="molecule type" value="Genomic_DNA"/>
</dbReference>
<dbReference type="PANTHER" id="PTHR37507:SF2">
    <property type="entry name" value="SPORULATION PROTEIN YDCC"/>
    <property type="match status" value="1"/>
</dbReference>
<dbReference type="Gene3D" id="2.50.20.10">
    <property type="entry name" value="Lipoprotein localisation LolA/LolB/LppX"/>
    <property type="match status" value="1"/>
</dbReference>
<dbReference type="InterPro" id="IPR052944">
    <property type="entry name" value="Sporulation_related"/>
</dbReference>
<evidence type="ECO:0000313" key="1">
    <source>
        <dbReference type="EMBL" id="GAA1842338.1"/>
    </source>
</evidence>
<dbReference type="Proteomes" id="UP001500449">
    <property type="component" value="Unassembled WGS sequence"/>
</dbReference>
<protein>
    <submittedName>
        <fullName evidence="1">Sigma-E factor regulatory protein RseB domain-containing protein</fullName>
    </submittedName>
</protein>
<comment type="caution">
    <text evidence="1">The sequence shown here is derived from an EMBL/GenBank/DDBJ whole genome shotgun (WGS) entry which is preliminary data.</text>
</comment>
<sequence>MSQSWWARIGTGVAVAGVVGLGLLAVPAGAGAAPELPPVSPEDLVTSVQQAKPGPFNGTVELDNQLGLPAIPDVPQLANGTSTARVWSGGDGKGRVSLPSAQGEKTLVSDGTTSWAYDSADRTAVKSAAGAHPDADMTDPTRSAAEAITQLRQTSDVRVDGTAEVAGRPAYELVLTPKPTERTLLREVRIAVDAEKRIPLRLTVLANGSTDPAFELGFSAISYGPQDASLFAFTPPPGTTVKDGAGRPQTGAAKPEGAAPTVVGDGWDTVIVARMPAGQAAPDAAQGRARPEGTPNLAQLGTPVSGSWGSGRLITTAVAAAIVTDDGRVAVGAVPQQVLTEALAK</sequence>
<proteinExistence type="predicted"/>
<accession>A0ABN2MWZ8</accession>
<reference evidence="1 2" key="1">
    <citation type="journal article" date="2019" name="Int. J. Syst. Evol. Microbiol.">
        <title>The Global Catalogue of Microorganisms (GCM) 10K type strain sequencing project: providing services to taxonomists for standard genome sequencing and annotation.</title>
        <authorList>
            <consortium name="The Broad Institute Genomics Platform"/>
            <consortium name="The Broad Institute Genome Sequencing Center for Infectious Disease"/>
            <person name="Wu L."/>
            <person name="Ma J."/>
        </authorList>
    </citation>
    <scope>NUCLEOTIDE SEQUENCE [LARGE SCALE GENOMIC DNA]</scope>
    <source>
        <strain evidence="1 2">JCM 16009</strain>
    </source>
</reference>
<organism evidence="1 2">
    <name type="scientific">Pseudonocardia ailaonensis</name>
    <dbReference type="NCBI Taxonomy" id="367279"/>
    <lineage>
        <taxon>Bacteria</taxon>
        <taxon>Bacillati</taxon>
        <taxon>Actinomycetota</taxon>
        <taxon>Actinomycetes</taxon>
        <taxon>Pseudonocardiales</taxon>
        <taxon>Pseudonocardiaceae</taxon>
        <taxon>Pseudonocardia</taxon>
    </lineage>
</organism>